<dbReference type="InterPro" id="IPR036038">
    <property type="entry name" value="Aminotransferase-like"/>
</dbReference>
<dbReference type="InterPro" id="IPR050571">
    <property type="entry name" value="Class-IV_PLP-Dep_Aminotrnsfr"/>
</dbReference>
<evidence type="ECO:0000256" key="3">
    <source>
        <dbReference type="ARBA" id="ARBA00022898"/>
    </source>
</evidence>
<keyword evidence="4" id="KW-0808">Transferase</keyword>
<dbReference type="PANTHER" id="PTHR42743:SF4">
    <property type="entry name" value="BRANCHED-CHAIN-AMINO-ACID AMINOTRANSFERASE-RELATED"/>
    <property type="match status" value="1"/>
</dbReference>
<name>A0A645GAJ6_9ZZZZ</name>
<dbReference type="GO" id="GO:0008652">
    <property type="term" value="P:amino acid biosynthetic process"/>
    <property type="evidence" value="ECO:0007669"/>
    <property type="project" value="UniProtKB-ARBA"/>
</dbReference>
<evidence type="ECO:0000256" key="1">
    <source>
        <dbReference type="ARBA" id="ARBA00001933"/>
    </source>
</evidence>
<evidence type="ECO:0000256" key="2">
    <source>
        <dbReference type="ARBA" id="ARBA00009320"/>
    </source>
</evidence>
<organism evidence="4">
    <name type="scientific">bioreactor metagenome</name>
    <dbReference type="NCBI Taxonomy" id="1076179"/>
    <lineage>
        <taxon>unclassified sequences</taxon>
        <taxon>metagenomes</taxon>
        <taxon>ecological metagenomes</taxon>
    </lineage>
</organism>
<dbReference type="InterPro" id="IPR001544">
    <property type="entry name" value="Aminotrans_IV"/>
</dbReference>
<sequence length="207" mass="23150">MFADGFSSWQARENIKKFISPIPKAKTNPEYQKKGLNCCVSSWQRIHDNALPPRIKCGANYINSRLAQLEALDNGYDTVIFLNHHGNVAEGPGSCLFMVRDNTLITPLLTDSVLESITRDTVITLAKELGINVTERTVDRTELYLCDEAFLCGSAMEITPVVSVDHYTVGDGTEGTVTNILHRAYLQTVNGETQAHMDWLTEIYEHE</sequence>
<dbReference type="GO" id="GO:0046394">
    <property type="term" value="P:carboxylic acid biosynthetic process"/>
    <property type="evidence" value="ECO:0007669"/>
    <property type="project" value="UniProtKB-ARBA"/>
</dbReference>
<protein>
    <submittedName>
        <fullName evidence="4">Branched-chain-amino-acid aminotransferase</fullName>
        <ecNumber evidence="4">2.6.1.42</ecNumber>
    </submittedName>
</protein>
<proteinExistence type="inferred from homology"/>
<dbReference type="InterPro" id="IPR043132">
    <property type="entry name" value="BCAT-like_C"/>
</dbReference>
<dbReference type="FunFam" id="3.20.10.10:FF:000002">
    <property type="entry name" value="D-alanine aminotransferase"/>
    <property type="match status" value="1"/>
</dbReference>
<dbReference type="EMBL" id="VSSQ01071456">
    <property type="protein sequence ID" value="MPN23060.1"/>
    <property type="molecule type" value="Genomic_DNA"/>
</dbReference>
<keyword evidence="3" id="KW-0663">Pyridoxal phosphate</keyword>
<comment type="cofactor">
    <cofactor evidence="1">
        <name>pyridoxal 5'-phosphate</name>
        <dbReference type="ChEBI" id="CHEBI:597326"/>
    </cofactor>
</comment>
<comment type="similarity">
    <text evidence="2">Belongs to the class-IV pyridoxal-phosphate-dependent aminotransferase family.</text>
</comment>
<accession>A0A645GAJ6</accession>
<comment type="caution">
    <text evidence="4">The sequence shown here is derived from an EMBL/GenBank/DDBJ whole genome shotgun (WGS) entry which is preliminary data.</text>
</comment>
<gene>
    <name evidence="4" type="primary">ilvE_34</name>
    <name evidence="4" type="ORF">SDC9_170445</name>
</gene>
<dbReference type="EC" id="2.6.1.42" evidence="4"/>
<dbReference type="PANTHER" id="PTHR42743">
    <property type="entry name" value="AMINO-ACID AMINOTRANSFERASE"/>
    <property type="match status" value="1"/>
</dbReference>
<keyword evidence="4" id="KW-0032">Aminotransferase</keyword>
<dbReference type="SUPFAM" id="SSF56752">
    <property type="entry name" value="D-aminoacid aminotransferase-like PLP-dependent enzymes"/>
    <property type="match status" value="1"/>
</dbReference>
<dbReference type="Pfam" id="PF01063">
    <property type="entry name" value="Aminotran_4"/>
    <property type="match status" value="1"/>
</dbReference>
<dbReference type="AlphaFoldDB" id="A0A645GAJ6"/>
<reference evidence="4" key="1">
    <citation type="submission" date="2019-08" db="EMBL/GenBank/DDBJ databases">
        <authorList>
            <person name="Kucharzyk K."/>
            <person name="Murdoch R.W."/>
            <person name="Higgins S."/>
            <person name="Loffler F."/>
        </authorList>
    </citation>
    <scope>NUCLEOTIDE SEQUENCE</scope>
</reference>
<dbReference type="CDD" id="cd00449">
    <property type="entry name" value="PLPDE_IV"/>
    <property type="match status" value="1"/>
</dbReference>
<evidence type="ECO:0000313" key="4">
    <source>
        <dbReference type="EMBL" id="MPN23060.1"/>
    </source>
</evidence>
<dbReference type="GO" id="GO:0004084">
    <property type="term" value="F:branched-chain-amino-acid transaminase activity"/>
    <property type="evidence" value="ECO:0007669"/>
    <property type="project" value="UniProtKB-EC"/>
</dbReference>
<dbReference type="Gene3D" id="3.20.10.10">
    <property type="entry name" value="D-amino Acid Aminotransferase, subunit A, domain 2"/>
    <property type="match status" value="1"/>
</dbReference>